<evidence type="ECO:0000313" key="1">
    <source>
        <dbReference type="EMBL" id="PXX59668.1"/>
    </source>
</evidence>
<name>A0A318K791_9NOCA</name>
<proteinExistence type="predicted"/>
<evidence type="ECO:0000313" key="2">
    <source>
        <dbReference type="Proteomes" id="UP000247569"/>
    </source>
</evidence>
<organism evidence="1 2">
    <name type="scientific">Nocardia tenerifensis</name>
    <dbReference type="NCBI Taxonomy" id="228006"/>
    <lineage>
        <taxon>Bacteria</taxon>
        <taxon>Bacillati</taxon>
        <taxon>Actinomycetota</taxon>
        <taxon>Actinomycetes</taxon>
        <taxon>Mycobacteriales</taxon>
        <taxon>Nocardiaceae</taxon>
        <taxon>Nocardia</taxon>
    </lineage>
</organism>
<dbReference type="Proteomes" id="UP000247569">
    <property type="component" value="Unassembled WGS sequence"/>
</dbReference>
<dbReference type="EMBL" id="QJKF01000011">
    <property type="protein sequence ID" value="PXX59668.1"/>
    <property type="molecule type" value="Genomic_DNA"/>
</dbReference>
<accession>A0A318K791</accession>
<keyword evidence="2" id="KW-1185">Reference proteome</keyword>
<sequence length="86" mass="9642">MIEDAPEVLVTPLTSSYPRMIREETGMWTMRLEAHDGAAWMLDRPPLIRDRDRVTVADIGPGEVSVRVVRDGGETTTTHRLLPAQT</sequence>
<comment type="caution">
    <text evidence="1">The sequence shown here is derived from an EMBL/GenBank/DDBJ whole genome shotgun (WGS) entry which is preliminary data.</text>
</comment>
<reference evidence="1 2" key="1">
    <citation type="submission" date="2018-05" db="EMBL/GenBank/DDBJ databases">
        <title>Genomic Encyclopedia of Type Strains, Phase IV (KMG-IV): sequencing the most valuable type-strain genomes for metagenomic binning, comparative biology and taxonomic classification.</title>
        <authorList>
            <person name="Goeker M."/>
        </authorList>
    </citation>
    <scope>NUCLEOTIDE SEQUENCE [LARGE SCALE GENOMIC DNA]</scope>
    <source>
        <strain evidence="1 2">DSM 44704</strain>
    </source>
</reference>
<dbReference type="AlphaFoldDB" id="A0A318K791"/>
<protein>
    <submittedName>
        <fullName evidence="1">Uncharacterized protein</fullName>
    </submittedName>
</protein>
<gene>
    <name evidence="1" type="ORF">DFR70_11150</name>
</gene>
<dbReference type="RefSeq" id="WP_040732607.1">
    <property type="nucleotide sequence ID" value="NZ_QJKF01000011.1"/>
</dbReference>